<keyword evidence="3" id="KW-1185">Reference proteome</keyword>
<sequence>MKSAKATATDKDVWVEKKCKRLERKMETQRLRREKVRVESIELRDALQALERELHQLNHRAEKPMDLLLEWHDVAQALEDDNMRTVEERTQLMTQVKQLKRLYARLSQWISTAFVTQDPTSTFHAVGLCLNHVNLLAPPDCRKHGLDWLTLVLGHNTESMFQKYAFYTHTMSTSDDGLLAASRVDLDALDVLQIGLEINLPGDLSAAHAAVHEHVVKPLSNTDHFEGSAILIDRELAGQISTSMSYVRRTYERGLLRVQNILYRAFHDAPRKRIVIVGQNIPQDEAFGDANAVNIKTMTWVVLDQIAPQTTRLRLLGLCSHMFGRQSDGPLPREVEAKSWGCDLSNYPDNVKDDVYTRHLYNMTTPSKEAWGGFLRAAKHALEVKKEA</sequence>
<evidence type="ECO:0000256" key="1">
    <source>
        <dbReference type="SAM" id="Coils"/>
    </source>
</evidence>
<name>A0A6G0XCI7_9STRA</name>
<reference evidence="2 3" key="1">
    <citation type="submission" date="2019-07" db="EMBL/GenBank/DDBJ databases">
        <title>Genomics analysis of Aphanomyces spp. identifies a new class of oomycete effector associated with host adaptation.</title>
        <authorList>
            <person name="Gaulin E."/>
        </authorList>
    </citation>
    <scope>NUCLEOTIDE SEQUENCE [LARGE SCALE GENOMIC DNA]</scope>
    <source>
        <strain evidence="2 3">ATCC 201684</strain>
    </source>
</reference>
<dbReference type="Proteomes" id="UP000481153">
    <property type="component" value="Unassembled WGS sequence"/>
</dbReference>
<comment type="caution">
    <text evidence="2">The sequence shown here is derived from an EMBL/GenBank/DDBJ whole genome shotgun (WGS) entry which is preliminary data.</text>
</comment>
<gene>
    <name evidence="2" type="ORF">Ae201684_005919</name>
</gene>
<accession>A0A6G0XCI7</accession>
<evidence type="ECO:0000313" key="3">
    <source>
        <dbReference type="Proteomes" id="UP000481153"/>
    </source>
</evidence>
<protein>
    <submittedName>
        <fullName evidence="2">Uncharacterized protein</fullName>
    </submittedName>
</protein>
<feature type="coiled-coil region" evidence="1">
    <location>
        <begin position="19"/>
        <end position="60"/>
    </location>
</feature>
<dbReference type="EMBL" id="VJMJ01000079">
    <property type="protein sequence ID" value="KAF0737923.1"/>
    <property type="molecule type" value="Genomic_DNA"/>
</dbReference>
<organism evidence="2 3">
    <name type="scientific">Aphanomyces euteiches</name>
    <dbReference type="NCBI Taxonomy" id="100861"/>
    <lineage>
        <taxon>Eukaryota</taxon>
        <taxon>Sar</taxon>
        <taxon>Stramenopiles</taxon>
        <taxon>Oomycota</taxon>
        <taxon>Saprolegniomycetes</taxon>
        <taxon>Saprolegniales</taxon>
        <taxon>Verrucalvaceae</taxon>
        <taxon>Aphanomyces</taxon>
    </lineage>
</organism>
<dbReference type="VEuPathDB" id="FungiDB:AeMF1_020014"/>
<evidence type="ECO:0000313" key="2">
    <source>
        <dbReference type="EMBL" id="KAF0737923.1"/>
    </source>
</evidence>
<proteinExistence type="predicted"/>
<keyword evidence="1" id="KW-0175">Coiled coil</keyword>
<dbReference type="AlphaFoldDB" id="A0A6G0XCI7"/>